<keyword evidence="1" id="KW-0963">Cytoplasm</keyword>
<dbReference type="GO" id="GO:0000156">
    <property type="term" value="F:phosphorelay response regulator activity"/>
    <property type="evidence" value="ECO:0007669"/>
    <property type="project" value="InterPro"/>
</dbReference>
<dbReference type="RefSeq" id="WP_172686583.1">
    <property type="nucleotide sequence ID" value="NZ_KP342511.1"/>
</dbReference>
<evidence type="ECO:0000256" key="2">
    <source>
        <dbReference type="ARBA" id="ARBA00023012"/>
    </source>
</evidence>
<dbReference type="PROSITE" id="PS50110">
    <property type="entry name" value="RESPONSE_REGULATORY"/>
    <property type="match status" value="1"/>
</dbReference>
<keyword evidence="3" id="KW-0010">Activator</keyword>
<keyword evidence="5" id="KW-0597">Phosphoprotein</keyword>
<feature type="domain" description="HTH LytTR-type" evidence="7">
    <location>
        <begin position="144"/>
        <end position="242"/>
    </location>
</feature>
<dbReference type="AlphaFoldDB" id="A0A0D5MB43"/>
<feature type="modified residue" description="4-aspartylphosphate" evidence="5">
    <location>
        <position position="61"/>
    </location>
</feature>
<evidence type="ECO:0000256" key="4">
    <source>
        <dbReference type="ARBA" id="ARBA00037164"/>
    </source>
</evidence>
<dbReference type="InterPro" id="IPR046947">
    <property type="entry name" value="LytR-like"/>
</dbReference>
<dbReference type="EMBL" id="KP342511">
    <property type="protein sequence ID" value="AJY53490.1"/>
    <property type="molecule type" value="Genomic_DNA"/>
</dbReference>
<dbReference type="InterPro" id="IPR001789">
    <property type="entry name" value="Sig_transdc_resp-reg_receiver"/>
</dbReference>
<evidence type="ECO:0000259" key="7">
    <source>
        <dbReference type="PROSITE" id="PS50930"/>
    </source>
</evidence>
<geneLocation type="plasmid" evidence="8">
    <name>pEfm12493</name>
</geneLocation>
<dbReference type="Gene3D" id="3.40.50.2300">
    <property type="match status" value="1"/>
</dbReference>
<dbReference type="Pfam" id="PF00072">
    <property type="entry name" value="Response_reg"/>
    <property type="match status" value="1"/>
</dbReference>
<accession>A0A0D5MB43</accession>
<evidence type="ECO:0000256" key="5">
    <source>
        <dbReference type="PROSITE-ProRule" id="PRU00169"/>
    </source>
</evidence>
<evidence type="ECO:0000313" key="8">
    <source>
        <dbReference type="EMBL" id="AJY53490.1"/>
    </source>
</evidence>
<dbReference type="InterPro" id="IPR011006">
    <property type="entry name" value="CheY-like_superfamily"/>
</dbReference>
<evidence type="ECO:0000256" key="1">
    <source>
        <dbReference type="ARBA" id="ARBA00022490"/>
    </source>
</evidence>
<keyword evidence="8" id="KW-0614">Plasmid</keyword>
<dbReference type="PROSITE" id="PS50930">
    <property type="entry name" value="HTH_LYTTR"/>
    <property type="match status" value="1"/>
</dbReference>
<dbReference type="PANTHER" id="PTHR37299">
    <property type="entry name" value="TRANSCRIPTIONAL REGULATOR-RELATED"/>
    <property type="match status" value="1"/>
</dbReference>
<feature type="domain" description="Response regulatory" evidence="6">
    <location>
        <begin position="3"/>
        <end position="128"/>
    </location>
</feature>
<comment type="function">
    <text evidence="4">Required for high-level post-exponential phase expression of a series of secreted proteins.</text>
</comment>
<name>A0A0D5MB43_ENTFC</name>
<dbReference type="SUPFAM" id="SSF52172">
    <property type="entry name" value="CheY-like"/>
    <property type="match status" value="1"/>
</dbReference>
<dbReference type="Pfam" id="PF04397">
    <property type="entry name" value="LytTR"/>
    <property type="match status" value="1"/>
</dbReference>
<sequence>MIPIYICEDDPKQLEMITTVIKNRIMIENLGCYIHFVTSNSQDLLTSVQINTSPFGIYFLDIELKDSELNGIELGKKIRDLDPSGKIIYVTSYTDLSLIILKNNIEPTDYIIKEDILHLKDNIERILSKLFKDLQIAPLEKEMFKIEFNDEIKFLPIKDIQYFSTSPGVPHKLEVHLPYSQLQFYGNIKEIEDRNHHFIRCHKSFVVNTQNIQLINKKIREVTLENGDIIPVSIRGLKKLIT</sequence>
<evidence type="ECO:0000259" key="6">
    <source>
        <dbReference type="PROSITE" id="PS50110"/>
    </source>
</evidence>
<dbReference type="InterPro" id="IPR007492">
    <property type="entry name" value="LytTR_DNA-bd_dom"/>
</dbReference>
<dbReference type="SMART" id="SM00448">
    <property type="entry name" value="REC"/>
    <property type="match status" value="1"/>
</dbReference>
<gene>
    <name evidence="8" type="ORF">pEfm12493_006</name>
</gene>
<protein>
    <submittedName>
        <fullName evidence="8">LytR/AlgR response regulator family protein</fullName>
    </submittedName>
</protein>
<reference evidence="8" key="1">
    <citation type="journal article" date="2015" name="J. Antimicrob. Chemother.">
        <title>Vancomycin-resistant Enterococcus faecium harbouring vanN in Canada: a case and complete sequence of pEfm12493 harbouring the vanN operon.</title>
        <authorList>
            <person name="Boyd D.A."/>
            <person name="Levesque S."/>
            <person name="Picard A.C."/>
            <person name="Golding G.R."/>
        </authorList>
    </citation>
    <scope>NUCLEOTIDE SEQUENCE</scope>
    <source>
        <strain evidence="8">N12-493</strain>
        <plasmid evidence="8">pEfm12493</plasmid>
    </source>
</reference>
<dbReference type="Gene3D" id="2.40.50.1020">
    <property type="entry name" value="LytTr DNA-binding domain"/>
    <property type="match status" value="1"/>
</dbReference>
<organism evidence="8">
    <name type="scientific">Enterococcus faecium</name>
    <name type="common">Streptococcus faecium</name>
    <dbReference type="NCBI Taxonomy" id="1352"/>
    <lineage>
        <taxon>Bacteria</taxon>
        <taxon>Bacillati</taxon>
        <taxon>Bacillota</taxon>
        <taxon>Bacilli</taxon>
        <taxon>Lactobacillales</taxon>
        <taxon>Enterococcaceae</taxon>
        <taxon>Enterococcus</taxon>
    </lineage>
</organism>
<proteinExistence type="predicted"/>
<dbReference type="SMART" id="SM00850">
    <property type="entry name" value="LytTR"/>
    <property type="match status" value="1"/>
</dbReference>
<evidence type="ECO:0000256" key="3">
    <source>
        <dbReference type="ARBA" id="ARBA00023159"/>
    </source>
</evidence>
<dbReference type="PANTHER" id="PTHR37299:SF3">
    <property type="entry name" value="STAGE 0 SPORULATION PROTEIN A HOMOLOG"/>
    <property type="match status" value="1"/>
</dbReference>
<dbReference type="GO" id="GO:0003677">
    <property type="term" value="F:DNA binding"/>
    <property type="evidence" value="ECO:0007669"/>
    <property type="project" value="InterPro"/>
</dbReference>
<keyword evidence="2" id="KW-0902">Two-component regulatory system</keyword>